<evidence type="ECO:0000313" key="3">
    <source>
        <dbReference type="Proteomes" id="UP000070810"/>
    </source>
</evidence>
<keyword evidence="1" id="KW-0472">Membrane</keyword>
<protein>
    <submittedName>
        <fullName evidence="2">Uncharacterized protein</fullName>
    </submittedName>
</protein>
<dbReference type="Proteomes" id="UP000070810">
    <property type="component" value="Unassembled WGS sequence"/>
</dbReference>
<evidence type="ECO:0000313" key="2">
    <source>
        <dbReference type="EMBL" id="KTR81768.1"/>
    </source>
</evidence>
<accession>A0A147EBJ8</accession>
<proteinExistence type="predicted"/>
<keyword evidence="1" id="KW-1133">Transmembrane helix</keyword>
<evidence type="ECO:0000256" key="1">
    <source>
        <dbReference type="SAM" id="Phobius"/>
    </source>
</evidence>
<gene>
    <name evidence="2" type="ORF">NS354_12180</name>
</gene>
<dbReference type="AlphaFoldDB" id="A0A147EBJ8"/>
<name>A0A147EBJ8_9MICO</name>
<sequence>MTEHIWVALIVAMQGVLVALTGTVTIGARRTKRSTEAVKEQVANSYLLPYGEPYSLRDNIDHNQSAVLGEIRGIRRDIGRLDRRDSERGREMREMHAKIDELGTADRGAREWRFYSTVNVSTSSRTDCWLTCSS</sequence>
<feature type="transmembrane region" description="Helical" evidence="1">
    <location>
        <begin position="6"/>
        <end position="26"/>
    </location>
</feature>
<dbReference type="RefSeq" id="WP_058594720.1">
    <property type="nucleotide sequence ID" value="NZ_LDRK01000117.1"/>
</dbReference>
<reference evidence="2 3" key="1">
    <citation type="journal article" date="2016" name="Front. Microbiol.">
        <title>Genomic Resource of Rice Seed Associated Bacteria.</title>
        <authorList>
            <person name="Midha S."/>
            <person name="Bansal K."/>
            <person name="Sharma S."/>
            <person name="Kumar N."/>
            <person name="Patil P.P."/>
            <person name="Chaudhry V."/>
            <person name="Patil P.B."/>
        </authorList>
    </citation>
    <scope>NUCLEOTIDE SEQUENCE [LARGE SCALE GENOMIC DNA]</scope>
    <source>
        <strain evidence="2 3">NS354</strain>
    </source>
</reference>
<keyword evidence="1" id="KW-0812">Transmembrane</keyword>
<organism evidence="2 3">
    <name type="scientific">Leucobacter chromiiresistens</name>
    <dbReference type="NCBI Taxonomy" id="1079994"/>
    <lineage>
        <taxon>Bacteria</taxon>
        <taxon>Bacillati</taxon>
        <taxon>Actinomycetota</taxon>
        <taxon>Actinomycetes</taxon>
        <taxon>Micrococcales</taxon>
        <taxon>Microbacteriaceae</taxon>
        <taxon>Leucobacter</taxon>
    </lineage>
</organism>
<dbReference type="EMBL" id="LDRK01000117">
    <property type="protein sequence ID" value="KTR81768.1"/>
    <property type="molecule type" value="Genomic_DNA"/>
</dbReference>
<dbReference type="PATRIC" id="fig|1079994.3.peg.342"/>
<dbReference type="OrthoDB" id="4991487at2"/>
<keyword evidence="3" id="KW-1185">Reference proteome</keyword>
<comment type="caution">
    <text evidence="2">The sequence shown here is derived from an EMBL/GenBank/DDBJ whole genome shotgun (WGS) entry which is preliminary data.</text>
</comment>